<dbReference type="PROSITE" id="PS51733">
    <property type="entry name" value="BPL_LPL_CATALYTIC"/>
    <property type="match status" value="1"/>
</dbReference>
<comment type="pathway">
    <text evidence="1 6 7">Protein modification; protein lipoylation via endogenous pathway; protein N(6)-(lipoyl)lysine from octanoyl-[acyl-carrier-protein]: step 1/2.</text>
</comment>
<evidence type="ECO:0000313" key="12">
    <source>
        <dbReference type="EMBL" id="ASJ72207.1"/>
    </source>
</evidence>
<evidence type="ECO:0000256" key="6">
    <source>
        <dbReference type="HAMAP-Rule" id="MF_00013"/>
    </source>
</evidence>
<dbReference type="Pfam" id="PF21948">
    <property type="entry name" value="LplA-B_cat"/>
    <property type="match status" value="1"/>
</dbReference>
<dbReference type="HAMAP" id="MF_00013">
    <property type="entry name" value="LipB"/>
    <property type="match status" value="1"/>
</dbReference>
<evidence type="ECO:0000256" key="4">
    <source>
        <dbReference type="ARBA" id="ARBA00023315"/>
    </source>
</evidence>
<feature type="binding site" evidence="6 9">
    <location>
        <begin position="49"/>
        <end position="56"/>
    </location>
    <ligand>
        <name>substrate</name>
    </ligand>
</feature>
<dbReference type="PIRSF" id="PIRSF016262">
    <property type="entry name" value="LPLase"/>
    <property type="match status" value="1"/>
</dbReference>
<evidence type="ECO:0000256" key="1">
    <source>
        <dbReference type="ARBA" id="ARBA00004821"/>
    </source>
</evidence>
<proteinExistence type="inferred from homology"/>
<keyword evidence="13" id="KW-1185">Reference proteome</keyword>
<evidence type="ECO:0000256" key="9">
    <source>
        <dbReference type="PIRSR" id="PIRSR016262-2"/>
    </source>
</evidence>
<comment type="similarity">
    <text evidence="6 7">Belongs to the LipB family.</text>
</comment>
<dbReference type="InterPro" id="IPR004143">
    <property type="entry name" value="BPL_LPL_catalytic"/>
</dbReference>
<dbReference type="EC" id="2.3.1.181" evidence="6 7"/>
<dbReference type="AlphaFoldDB" id="A0A2Z2NWU1"/>
<dbReference type="GO" id="GO:0005737">
    <property type="term" value="C:cytoplasm"/>
    <property type="evidence" value="ECO:0007669"/>
    <property type="project" value="UniProtKB-SubCell"/>
</dbReference>
<dbReference type="EMBL" id="CP018632">
    <property type="protein sequence ID" value="ASJ72207.1"/>
    <property type="molecule type" value="Genomic_DNA"/>
</dbReference>
<sequence length="185" mass="20217">MREFTDQRSADDADELWVCEHPAVYTLGQAGKREHILNSADIPIVQSDRGGQVTYHGPGQVVIYTLINLRRSNLGVRDMVIRLENSVIELLAEHNIEAAGRRDAPGVYVKEAKIAALGLRVRRGCTYHGLAMNIDADLTPFSGIDPCGYRGLEVTSTSLQGVTVAKDKIIEQLVSHVRGQLAGTP</sequence>
<accession>A0A2Z2NWU1</accession>
<dbReference type="InterPro" id="IPR045864">
    <property type="entry name" value="aa-tRNA-synth_II/BPL/LPL"/>
</dbReference>
<name>A0A2Z2NWU1_9GAMM</name>
<protein>
    <recommendedName>
        <fullName evidence="6 7">Octanoyltransferase</fullName>
        <ecNumber evidence="6 7">2.3.1.181</ecNumber>
    </recommendedName>
    <alternativeName>
        <fullName evidence="6">Lipoate-protein ligase B</fullName>
    </alternativeName>
    <alternativeName>
        <fullName evidence="6">Lipoyl/octanoyl transferase</fullName>
    </alternativeName>
    <alternativeName>
        <fullName evidence="6">Octanoyl-[acyl-carrier-protein]-protein N-octanoyltransferase</fullName>
    </alternativeName>
</protein>
<comment type="miscellaneous">
    <text evidence="6">In the reaction, the free carboxyl group of octanoic acid is attached via an amide linkage to the epsilon-amino group of a specific lysine residue of lipoyl domains of lipoate-dependent enzymes.</text>
</comment>
<feature type="active site" description="Acyl-thioester intermediate" evidence="6 8">
    <location>
        <position position="147"/>
    </location>
</feature>
<evidence type="ECO:0000259" key="11">
    <source>
        <dbReference type="PROSITE" id="PS51733"/>
    </source>
</evidence>
<dbReference type="InterPro" id="IPR020605">
    <property type="entry name" value="Octanoyltransferase_CS"/>
</dbReference>
<evidence type="ECO:0000256" key="8">
    <source>
        <dbReference type="PIRSR" id="PIRSR016262-1"/>
    </source>
</evidence>
<reference evidence="12 13" key="1">
    <citation type="submission" date="2016-12" db="EMBL/GenBank/DDBJ databases">
        <authorList>
            <person name="Song W.-J."/>
            <person name="Kurnit D.M."/>
        </authorList>
    </citation>
    <scope>NUCLEOTIDE SEQUENCE [LARGE SCALE GENOMIC DNA]</scope>
    <source>
        <strain evidence="12 13">IMCC3135</strain>
    </source>
</reference>
<keyword evidence="3 6" id="KW-0808">Transferase</keyword>
<evidence type="ECO:0000256" key="3">
    <source>
        <dbReference type="ARBA" id="ARBA00022679"/>
    </source>
</evidence>
<dbReference type="GO" id="GO:0009249">
    <property type="term" value="P:protein lipoylation"/>
    <property type="evidence" value="ECO:0007669"/>
    <property type="project" value="InterPro"/>
</dbReference>
<feature type="site" description="Lowers pKa of active site Cys" evidence="6 10">
    <location>
        <position position="113"/>
    </location>
</feature>
<dbReference type="Proteomes" id="UP000250079">
    <property type="component" value="Chromosome"/>
</dbReference>
<comment type="subcellular location">
    <subcellularLocation>
        <location evidence="6">Cytoplasm</location>
    </subcellularLocation>
</comment>
<gene>
    <name evidence="6 12" type="primary">lipB</name>
    <name evidence="12" type="ORF">IMCC3135_10565</name>
</gene>
<dbReference type="GO" id="GO:0033819">
    <property type="term" value="F:lipoyl(octanoyl) transferase activity"/>
    <property type="evidence" value="ECO:0007669"/>
    <property type="project" value="UniProtKB-EC"/>
</dbReference>
<feature type="domain" description="BPL/LPL catalytic" evidence="11">
    <location>
        <begin position="10"/>
        <end position="185"/>
    </location>
</feature>
<dbReference type="InterPro" id="IPR000544">
    <property type="entry name" value="Octanoyltransferase"/>
</dbReference>
<dbReference type="PROSITE" id="PS01313">
    <property type="entry name" value="LIPB"/>
    <property type="match status" value="1"/>
</dbReference>
<keyword evidence="4 6" id="KW-0012">Acyltransferase</keyword>
<evidence type="ECO:0000256" key="5">
    <source>
        <dbReference type="ARBA" id="ARBA00024732"/>
    </source>
</evidence>
<feature type="binding site" evidence="6 9">
    <location>
        <begin position="129"/>
        <end position="131"/>
    </location>
    <ligand>
        <name>substrate</name>
    </ligand>
</feature>
<dbReference type="PANTHER" id="PTHR10993">
    <property type="entry name" value="OCTANOYLTRANSFERASE"/>
    <property type="match status" value="1"/>
</dbReference>
<evidence type="ECO:0000256" key="10">
    <source>
        <dbReference type="PIRSR" id="PIRSR016262-3"/>
    </source>
</evidence>
<comment type="catalytic activity">
    <reaction evidence="6 7">
        <text>octanoyl-[ACP] + L-lysyl-[protein] = N(6)-octanoyl-L-lysyl-[protein] + holo-[ACP] + H(+)</text>
        <dbReference type="Rhea" id="RHEA:17665"/>
        <dbReference type="Rhea" id="RHEA-COMP:9636"/>
        <dbReference type="Rhea" id="RHEA-COMP:9685"/>
        <dbReference type="Rhea" id="RHEA-COMP:9752"/>
        <dbReference type="Rhea" id="RHEA-COMP:9928"/>
        <dbReference type="ChEBI" id="CHEBI:15378"/>
        <dbReference type="ChEBI" id="CHEBI:29969"/>
        <dbReference type="ChEBI" id="CHEBI:64479"/>
        <dbReference type="ChEBI" id="CHEBI:78463"/>
        <dbReference type="ChEBI" id="CHEBI:78809"/>
        <dbReference type="EC" id="2.3.1.181"/>
    </reaction>
</comment>
<dbReference type="NCBIfam" id="TIGR00214">
    <property type="entry name" value="lipB"/>
    <property type="match status" value="1"/>
</dbReference>
<comment type="function">
    <text evidence="5 6 7">Catalyzes the transfer of endogenously produced octanoic acid from octanoyl-acyl-carrier-protein onto the lipoyl domains of lipoate-dependent enzymes. Lipoyl-ACP can also act as a substrate although octanoyl-ACP is likely to be the physiological substrate.</text>
</comment>
<dbReference type="UniPathway" id="UPA00538">
    <property type="reaction ID" value="UER00592"/>
</dbReference>
<evidence type="ECO:0000256" key="7">
    <source>
        <dbReference type="PIRNR" id="PIRNR016262"/>
    </source>
</evidence>
<dbReference type="CDD" id="cd16444">
    <property type="entry name" value="LipB"/>
    <property type="match status" value="1"/>
</dbReference>
<keyword evidence="2 6" id="KW-0963">Cytoplasm</keyword>
<evidence type="ECO:0000313" key="13">
    <source>
        <dbReference type="Proteomes" id="UP000250079"/>
    </source>
</evidence>
<feature type="binding site" evidence="6 9">
    <location>
        <begin position="116"/>
        <end position="118"/>
    </location>
    <ligand>
        <name>substrate</name>
    </ligand>
</feature>
<dbReference type="NCBIfam" id="NF010922">
    <property type="entry name" value="PRK14342.1"/>
    <property type="match status" value="1"/>
</dbReference>
<dbReference type="Gene3D" id="3.30.930.10">
    <property type="entry name" value="Bira Bifunctional Protein, Domain 2"/>
    <property type="match status" value="1"/>
</dbReference>
<organism evidence="12 13">
    <name type="scientific">Granulosicoccus antarcticus IMCC3135</name>
    <dbReference type="NCBI Taxonomy" id="1192854"/>
    <lineage>
        <taxon>Bacteria</taxon>
        <taxon>Pseudomonadati</taxon>
        <taxon>Pseudomonadota</taxon>
        <taxon>Gammaproteobacteria</taxon>
        <taxon>Chromatiales</taxon>
        <taxon>Granulosicoccaceae</taxon>
        <taxon>Granulosicoccus</taxon>
    </lineage>
</organism>
<dbReference type="SUPFAM" id="SSF55681">
    <property type="entry name" value="Class II aaRS and biotin synthetases"/>
    <property type="match status" value="1"/>
</dbReference>
<dbReference type="KEGG" id="gai:IMCC3135_10565"/>
<dbReference type="FunFam" id="3.30.930.10:FF:000020">
    <property type="entry name" value="Octanoyltransferase"/>
    <property type="match status" value="1"/>
</dbReference>
<dbReference type="PANTHER" id="PTHR10993:SF7">
    <property type="entry name" value="LIPOYLTRANSFERASE 2, MITOCHONDRIAL-RELATED"/>
    <property type="match status" value="1"/>
</dbReference>
<evidence type="ECO:0000256" key="2">
    <source>
        <dbReference type="ARBA" id="ARBA00022490"/>
    </source>
</evidence>